<dbReference type="PANTHER" id="PTHR43464">
    <property type="entry name" value="METHYLTRANSFERASE"/>
    <property type="match status" value="1"/>
</dbReference>
<keyword evidence="2" id="KW-0808">Transferase</keyword>
<evidence type="ECO:0000313" key="5">
    <source>
        <dbReference type="EMBL" id="MBP2478637.1"/>
    </source>
</evidence>
<keyword evidence="6" id="KW-1185">Reference proteome</keyword>
<evidence type="ECO:0000256" key="2">
    <source>
        <dbReference type="ARBA" id="ARBA00022679"/>
    </source>
</evidence>
<dbReference type="GO" id="GO:0032259">
    <property type="term" value="P:methylation"/>
    <property type="evidence" value="ECO:0007669"/>
    <property type="project" value="UniProtKB-KW"/>
</dbReference>
<dbReference type="PANTHER" id="PTHR43464:SF19">
    <property type="entry name" value="UBIQUINONE BIOSYNTHESIS O-METHYLTRANSFERASE, MITOCHONDRIAL"/>
    <property type="match status" value="1"/>
</dbReference>
<organism evidence="5 6">
    <name type="scientific">Crossiella equi</name>
    <dbReference type="NCBI Taxonomy" id="130796"/>
    <lineage>
        <taxon>Bacteria</taxon>
        <taxon>Bacillati</taxon>
        <taxon>Actinomycetota</taxon>
        <taxon>Actinomycetes</taxon>
        <taxon>Pseudonocardiales</taxon>
        <taxon>Pseudonocardiaceae</taxon>
        <taxon>Crossiella</taxon>
    </lineage>
</organism>
<dbReference type="Gene3D" id="3.40.50.150">
    <property type="entry name" value="Vaccinia Virus protein VP39"/>
    <property type="match status" value="1"/>
</dbReference>
<keyword evidence="3" id="KW-0949">S-adenosyl-L-methionine</keyword>
<dbReference type="Pfam" id="PF08241">
    <property type="entry name" value="Methyltransf_11"/>
    <property type="match status" value="1"/>
</dbReference>
<dbReference type="CDD" id="cd02440">
    <property type="entry name" value="AdoMet_MTases"/>
    <property type="match status" value="1"/>
</dbReference>
<evidence type="ECO:0000256" key="1">
    <source>
        <dbReference type="ARBA" id="ARBA00022603"/>
    </source>
</evidence>
<dbReference type="EMBL" id="JAGIOO010000001">
    <property type="protein sequence ID" value="MBP2478637.1"/>
    <property type="molecule type" value="Genomic_DNA"/>
</dbReference>
<evidence type="ECO:0000256" key="3">
    <source>
        <dbReference type="ARBA" id="ARBA00022691"/>
    </source>
</evidence>
<protein>
    <submittedName>
        <fullName evidence="5">SAM-dependent methyltransferase</fullName>
    </submittedName>
</protein>
<comment type="caution">
    <text evidence="5">The sequence shown here is derived from an EMBL/GenBank/DDBJ whole genome shotgun (WGS) entry which is preliminary data.</text>
</comment>
<dbReference type="GO" id="GO:0008168">
    <property type="term" value="F:methyltransferase activity"/>
    <property type="evidence" value="ECO:0007669"/>
    <property type="project" value="UniProtKB-KW"/>
</dbReference>
<evidence type="ECO:0000313" key="6">
    <source>
        <dbReference type="Proteomes" id="UP001519363"/>
    </source>
</evidence>
<reference evidence="5 6" key="1">
    <citation type="submission" date="2021-03" db="EMBL/GenBank/DDBJ databases">
        <title>Sequencing the genomes of 1000 actinobacteria strains.</title>
        <authorList>
            <person name="Klenk H.-P."/>
        </authorList>
    </citation>
    <scope>NUCLEOTIDE SEQUENCE [LARGE SCALE GENOMIC DNA]</scope>
    <source>
        <strain evidence="5 6">DSM 44580</strain>
    </source>
</reference>
<dbReference type="InterPro" id="IPR029063">
    <property type="entry name" value="SAM-dependent_MTases_sf"/>
</dbReference>
<dbReference type="Proteomes" id="UP001519363">
    <property type="component" value="Unassembled WGS sequence"/>
</dbReference>
<dbReference type="SUPFAM" id="SSF53335">
    <property type="entry name" value="S-adenosyl-L-methionine-dependent methyltransferases"/>
    <property type="match status" value="1"/>
</dbReference>
<keyword evidence="1 5" id="KW-0489">Methyltransferase</keyword>
<sequence length="193" mass="21637">MDLGCGAGRFVDLLADRCQQVLAVDASPRMVELARDRHDRPNITYRVEDLWRLTPAREGRFDVVLSVNTLHHLGPDPQAYLAHVRDLLNPGGRLVVIDSVQHTPGWVKGPVGYRAYRWTRTLSGAIRAGVTGRGLGVALASYQLRKHERWQELAAQAPALSRAQFHQEYRRAFPGAEFQDRLDPSVCGMSWTA</sequence>
<evidence type="ECO:0000259" key="4">
    <source>
        <dbReference type="Pfam" id="PF08241"/>
    </source>
</evidence>
<feature type="domain" description="Methyltransferase type 11" evidence="4">
    <location>
        <begin position="2"/>
        <end position="96"/>
    </location>
</feature>
<name>A0ABS5AQX0_9PSEU</name>
<proteinExistence type="predicted"/>
<gene>
    <name evidence="5" type="ORF">JOF53_007509</name>
</gene>
<accession>A0ABS5AQX0</accession>
<dbReference type="InterPro" id="IPR013216">
    <property type="entry name" value="Methyltransf_11"/>
</dbReference>